<evidence type="ECO:0000256" key="1">
    <source>
        <dbReference type="SAM" id="Phobius"/>
    </source>
</evidence>
<evidence type="ECO:0000259" key="2">
    <source>
        <dbReference type="Pfam" id="PF23636"/>
    </source>
</evidence>
<dbReference type="InterPro" id="IPR055568">
    <property type="entry name" value="DUF7144"/>
</dbReference>
<feature type="domain" description="DUF7144" evidence="2">
    <location>
        <begin position="19"/>
        <end position="130"/>
    </location>
</feature>
<evidence type="ECO:0000313" key="4">
    <source>
        <dbReference type="EMBL" id="QWZ08345.1"/>
    </source>
</evidence>
<keyword evidence="1" id="KW-0812">Transmembrane</keyword>
<protein>
    <recommendedName>
        <fullName evidence="2">DUF7144 domain-containing protein</fullName>
    </recommendedName>
</protein>
<feature type="transmembrane region" description="Helical" evidence="1">
    <location>
        <begin position="61"/>
        <end position="81"/>
    </location>
</feature>
<feature type="transmembrane region" description="Helical" evidence="1">
    <location>
        <begin position="12"/>
        <end position="35"/>
    </location>
</feature>
<dbReference type="KEGG" id="nps:KRR39_00125"/>
<accession>A0A975SYI2</accession>
<keyword evidence="1" id="KW-0472">Membrane</keyword>
<keyword evidence="1" id="KW-1133">Transmembrane helix</keyword>
<keyword evidence="5" id="KW-1185">Reference proteome</keyword>
<dbReference type="Pfam" id="PF23636">
    <property type="entry name" value="DUF7144"/>
    <property type="match status" value="1"/>
</dbReference>
<reference evidence="3" key="1">
    <citation type="submission" date="2021-06" db="EMBL/GenBank/DDBJ databases">
        <title>Complete genome sequence of Nocardioides sp. G188.</title>
        <authorList>
            <person name="Im W.-T."/>
        </authorList>
    </citation>
    <scope>NUCLEOTIDE SEQUENCE</scope>
    <source>
        <strain evidence="3">G188</strain>
    </source>
</reference>
<dbReference type="EMBL" id="CP077062">
    <property type="protein sequence ID" value="QWZ08320.1"/>
    <property type="molecule type" value="Genomic_DNA"/>
</dbReference>
<name>A0A975SYI2_9ACTN</name>
<organism evidence="3 5">
    <name type="scientific">Nocardioides panacis</name>
    <dbReference type="NCBI Taxonomy" id="2849501"/>
    <lineage>
        <taxon>Bacteria</taxon>
        <taxon>Bacillati</taxon>
        <taxon>Actinomycetota</taxon>
        <taxon>Actinomycetes</taxon>
        <taxon>Propionibacteriales</taxon>
        <taxon>Nocardioidaceae</taxon>
        <taxon>Nocardioides</taxon>
    </lineage>
</organism>
<evidence type="ECO:0000313" key="3">
    <source>
        <dbReference type="EMBL" id="QWZ08320.1"/>
    </source>
</evidence>
<dbReference type="EMBL" id="CP077062">
    <property type="protein sequence ID" value="QWZ08345.1"/>
    <property type="molecule type" value="Genomic_DNA"/>
</dbReference>
<feature type="transmembrane region" description="Helical" evidence="1">
    <location>
        <begin position="111"/>
        <end position="128"/>
    </location>
</feature>
<gene>
    <name evidence="4" type="ORF">KRR39_00125</name>
    <name evidence="3" type="ORF">KRR39_23940</name>
</gene>
<dbReference type="RefSeq" id="WP_216939829.1">
    <property type="nucleotide sequence ID" value="NZ_CP077062.1"/>
</dbReference>
<proteinExistence type="predicted"/>
<evidence type="ECO:0000313" key="5">
    <source>
        <dbReference type="Proteomes" id="UP000683575"/>
    </source>
</evidence>
<dbReference type="KEGG" id="nps:KRR39_23940"/>
<feature type="transmembrane region" description="Helical" evidence="1">
    <location>
        <begin position="86"/>
        <end position="105"/>
    </location>
</feature>
<dbReference type="AlphaFoldDB" id="A0A975SYI2"/>
<sequence>MASTDDDILARSGLAHGVSLFGGIILATAGLFQFFEGVSAVRKDKVYASTPQYVYEFDLTVWGWFHLVVGALAVATGIAIVAGQSWAFFTGIFLAALSALTQFLFMPYYPLWALTIIAVDVAVIWALCRRLREDWANP</sequence>
<dbReference type="Proteomes" id="UP000683575">
    <property type="component" value="Chromosome"/>
</dbReference>